<dbReference type="InterPro" id="IPR013094">
    <property type="entry name" value="AB_hydrolase_3"/>
</dbReference>
<comment type="similarity">
    <text evidence="1">Belongs to the 'GDXG' lipolytic enzyme family.</text>
</comment>
<comment type="caution">
    <text evidence="4">The sequence shown here is derived from an EMBL/GenBank/DDBJ whole genome shotgun (WGS) entry which is preliminary data.</text>
</comment>
<dbReference type="OMA" id="ICATARC"/>
<evidence type="ECO:0000259" key="3">
    <source>
        <dbReference type="Pfam" id="PF07859"/>
    </source>
</evidence>
<proteinExistence type="inferred from homology"/>
<evidence type="ECO:0000256" key="1">
    <source>
        <dbReference type="ARBA" id="ARBA00010515"/>
    </source>
</evidence>
<protein>
    <recommendedName>
        <fullName evidence="3">Alpha/beta hydrolase fold-3 domain-containing protein</fullName>
    </recommendedName>
</protein>
<feature type="active site" evidence="2">
    <location>
        <position position="116"/>
    </location>
</feature>
<dbReference type="PROSITE" id="PS01174">
    <property type="entry name" value="LIPASE_GDXG_SER"/>
    <property type="match status" value="1"/>
</dbReference>
<dbReference type="PANTHER" id="PTHR23024:SF535">
    <property type="entry name" value="OS07G0162900 PROTEIN"/>
    <property type="match status" value="1"/>
</dbReference>
<dbReference type="InterPro" id="IPR050466">
    <property type="entry name" value="Carboxylest/Gibb_receptor"/>
</dbReference>
<dbReference type="Pfam" id="PF07859">
    <property type="entry name" value="Abhydrolase_3"/>
    <property type="match status" value="1"/>
</dbReference>
<dbReference type="AlphaFoldDB" id="A0A2G2YGU3"/>
<reference evidence="4 5" key="1">
    <citation type="journal article" date="2014" name="Nat. Genet.">
        <title>Genome sequence of the hot pepper provides insights into the evolution of pungency in Capsicum species.</title>
        <authorList>
            <person name="Kim S."/>
            <person name="Park M."/>
            <person name="Yeom S.I."/>
            <person name="Kim Y.M."/>
            <person name="Lee J.M."/>
            <person name="Lee H.A."/>
            <person name="Seo E."/>
            <person name="Choi J."/>
            <person name="Cheong K."/>
            <person name="Kim K.T."/>
            <person name="Jung K."/>
            <person name="Lee G.W."/>
            <person name="Oh S.K."/>
            <person name="Bae C."/>
            <person name="Kim S.B."/>
            <person name="Lee H.Y."/>
            <person name="Kim S.Y."/>
            <person name="Kim M.S."/>
            <person name="Kang B.C."/>
            <person name="Jo Y.D."/>
            <person name="Yang H.B."/>
            <person name="Jeong H.J."/>
            <person name="Kang W.H."/>
            <person name="Kwon J.K."/>
            <person name="Shin C."/>
            <person name="Lim J.Y."/>
            <person name="Park J.H."/>
            <person name="Huh J.H."/>
            <person name="Kim J.S."/>
            <person name="Kim B.D."/>
            <person name="Cohen O."/>
            <person name="Paran I."/>
            <person name="Suh M.C."/>
            <person name="Lee S.B."/>
            <person name="Kim Y.K."/>
            <person name="Shin Y."/>
            <person name="Noh S.J."/>
            <person name="Park J."/>
            <person name="Seo Y.S."/>
            <person name="Kwon S.Y."/>
            <person name="Kim H.A."/>
            <person name="Park J.M."/>
            <person name="Kim H.J."/>
            <person name="Choi S.B."/>
            <person name="Bosland P.W."/>
            <person name="Reeves G."/>
            <person name="Jo S.H."/>
            <person name="Lee B.W."/>
            <person name="Cho H.T."/>
            <person name="Choi H.S."/>
            <person name="Lee M.S."/>
            <person name="Yu Y."/>
            <person name="Do Choi Y."/>
            <person name="Park B.S."/>
            <person name="van Deynze A."/>
            <person name="Ashrafi H."/>
            <person name="Hill T."/>
            <person name="Kim W.T."/>
            <person name="Pai H.S."/>
            <person name="Ahn H.K."/>
            <person name="Yeam I."/>
            <person name="Giovannoni J.J."/>
            <person name="Rose J.K."/>
            <person name="Sorensen I."/>
            <person name="Lee S.J."/>
            <person name="Kim R.W."/>
            <person name="Choi I.Y."/>
            <person name="Choi B.S."/>
            <person name="Lim J.S."/>
            <person name="Lee Y.H."/>
            <person name="Choi D."/>
        </authorList>
    </citation>
    <scope>NUCLEOTIDE SEQUENCE [LARGE SCALE GENOMIC DNA]</scope>
    <source>
        <strain evidence="5">cv. CM334</strain>
    </source>
</reference>
<feature type="domain" description="Alpha/beta hydrolase fold-3" evidence="3">
    <location>
        <begin position="50"/>
        <end position="252"/>
    </location>
</feature>
<keyword evidence="5" id="KW-1185">Reference proteome</keyword>
<dbReference type="SUPFAM" id="SSF53474">
    <property type="entry name" value="alpha/beta-Hydrolases"/>
    <property type="match status" value="1"/>
</dbReference>
<evidence type="ECO:0000313" key="5">
    <source>
        <dbReference type="Proteomes" id="UP000222542"/>
    </source>
</evidence>
<dbReference type="InterPro" id="IPR029058">
    <property type="entry name" value="AB_hydrolase_fold"/>
</dbReference>
<dbReference type="GO" id="GO:0016787">
    <property type="term" value="F:hydrolase activity"/>
    <property type="evidence" value="ECO:0007669"/>
    <property type="project" value="InterPro"/>
</dbReference>
<reference evidence="4 5" key="2">
    <citation type="journal article" date="2017" name="Genome Biol.">
        <title>New reference genome sequences of hot pepper reveal the massive evolution of plant disease-resistance genes by retroduplication.</title>
        <authorList>
            <person name="Kim S."/>
            <person name="Park J."/>
            <person name="Yeom S.I."/>
            <person name="Kim Y.M."/>
            <person name="Seo E."/>
            <person name="Kim K.T."/>
            <person name="Kim M.S."/>
            <person name="Lee J.M."/>
            <person name="Cheong K."/>
            <person name="Shin H.S."/>
            <person name="Kim S.B."/>
            <person name="Han K."/>
            <person name="Lee J."/>
            <person name="Park M."/>
            <person name="Lee H.A."/>
            <person name="Lee H.Y."/>
            <person name="Lee Y."/>
            <person name="Oh S."/>
            <person name="Lee J.H."/>
            <person name="Choi E."/>
            <person name="Choi E."/>
            <person name="Lee S.E."/>
            <person name="Jeon J."/>
            <person name="Kim H."/>
            <person name="Choi G."/>
            <person name="Song H."/>
            <person name="Lee J."/>
            <person name="Lee S.C."/>
            <person name="Kwon J.K."/>
            <person name="Lee H.Y."/>
            <person name="Koo N."/>
            <person name="Hong Y."/>
            <person name="Kim R.W."/>
            <person name="Kang W.H."/>
            <person name="Huh J.H."/>
            <person name="Kang B.C."/>
            <person name="Yang T.J."/>
            <person name="Lee Y.H."/>
            <person name="Bennetzen J.L."/>
            <person name="Choi D."/>
        </authorList>
    </citation>
    <scope>NUCLEOTIDE SEQUENCE [LARGE SCALE GENOMIC DNA]</scope>
    <source>
        <strain evidence="5">cv. CM334</strain>
    </source>
</reference>
<dbReference type="EMBL" id="AYRZ02000011">
    <property type="protein sequence ID" value="PHT68974.1"/>
    <property type="molecule type" value="Genomic_DNA"/>
</dbReference>
<evidence type="ECO:0000313" key="4">
    <source>
        <dbReference type="EMBL" id="PHT68974.1"/>
    </source>
</evidence>
<accession>A0A2G2YGU3</accession>
<gene>
    <name evidence="4" type="ORF">T459_28461</name>
</gene>
<dbReference type="STRING" id="4072.A0A2G2YGU3"/>
<organism evidence="4 5">
    <name type="scientific">Capsicum annuum</name>
    <name type="common">Capsicum pepper</name>
    <dbReference type="NCBI Taxonomy" id="4072"/>
    <lineage>
        <taxon>Eukaryota</taxon>
        <taxon>Viridiplantae</taxon>
        <taxon>Streptophyta</taxon>
        <taxon>Embryophyta</taxon>
        <taxon>Tracheophyta</taxon>
        <taxon>Spermatophyta</taxon>
        <taxon>Magnoliopsida</taxon>
        <taxon>eudicotyledons</taxon>
        <taxon>Gunneridae</taxon>
        <taxon>Pentapetalae</taxon>
        <taxon>asterids</taxon>
        <taxon>lamiids</taxon>
        <taxon>Solanales</taxon>
        <taxon>Solanaceae</taxon>
        <taxon>Solanoideae</taxon>
        <taxon>Capsiceae</taxon>
        <taxon>Capsicum</taxon>
    </lineage>
</organism>
<dbReference type="PANTHER" id="PTHR23024">
    <property type="entry name" value="ARYLACETAMIDE DEACETYLASE"/>
    <property type="match status" value="1"/>
</dbReference>
<dbReference type="Proteomes" id="UP000222542">
    <property type="component" value="Unassembled WGS sequence"/>
</dbReference>
<dbReference type="Gene3D" id="3.40.50.1820">
    <property type="entry name" value="alpha/beta hydrolase"/>
    <property type="match status" value="2"/>
</dbReference>
<evidence type="ECO:0000256" key="2">
    <source>
        <dbReference type="PROSITE-ProRule" id="PRU10038"/>
    </source>
</evidence>
<dbReference type="Gramene" id="PHT68974">
    <property type="protein sequence ID" value="PHT68974"/>
    <property type="gene ID" value="T459_28461"/>
</dbReference>
<sequence length="277" mass="31058">MEDSKYEVEECRGVLRVYSDGTIARSSKPSFEVSIHDDGSILWKDVVFEAMHNLQLRLYKPAYPTSSTAKLPVFYYIHGDGYAAVKWLQDQAVSNEPDTWLTDVADFSRVFISGDSAGGNIAHHLAVRLQAGSAELDPVRVRGYVYLLPFFGGTKRTKFEAEGPKEAFLDIELIDRFWRLSIPIGSTTDHPIVNPFGPSSPNLEKIDLDPILVLVGGCDLLKDRAQDYANKLKSFGKNIEYVEFEGQQHGFFTINPNSEASKKLMLVIKKFIQDNSS</sequence>
<name>A0A2G2YGU3_CAPAN</name>
<dbReference type="InterPro" id="IPR033140">
    <property type="entry name" value="Lipase_GDXG_put_SER_AS"/>
</dbReference>